<keyword evidence="2" id="KW-1185">Reference proteome</keyword>
<evidence type="ECO:0000313" key="2">
    <source>
        <dbReference type="Proteomes" id="UP001056978"/>
    </source>
</evidence>
<dbReference type="EMBL" id="CM043781">
    <property type="protein sequence ID" value="KAI4835754.1"/>
    <property type="molecule type" value="Genomic_DNA"/>
</dbReference>
<reference evidence="1" key="1">
    <citation type="submission" date="2022-06" db="EMBL/GenBank/DDBJ databases">
        <title>The First Complete Genome of the Simian Malaria Parasite Plasmodium brasilianum.</title>
        <authorList>
            <person name="Bajic M."/>
            <person name="Ravishankar S."/>
        </authorList>
    </citation>
    <scope>NUCLEOTIDE SEQUENCE</scope>
    <source>
        <strain evidence="1">Bolivian I</strain>
    </source>
</reference>
<accession>A0ACB9Y452</accession>
<comment type="caution">
    <text evidence="1">The sequence shown here is derived from an EMBL/GenBank/DDBJ whole genome shotgun (WGS) entry which is preliminary data.</text>
</comment>
<gene>
    <name evidence="1" type="ORF">MKS88_004970</name>
</gene>
<evidence type="ECO:0000313" key="1">
    <source>
        <dbReference type="EMBL" id="KAI4835754.1"/>
    </source>
</evidence>
<name>A0ACB9Y452_PLABR</name>
<organism evidence="1 2">
    <name type="scientific">Plasmodium brasilianum</name>
    <dbReference type="NCBI Taxonomy" id="5824"/>
    <lineage>
        <taxon>Eukaryota</taxon>
        <taxon>Sar</taxon>
        <taxon>Alveolata</taxon>
        <taxon>Apicomplexa</taxon>
        <taxon>Aconoidasida</taxon>
        <taxon>Haemosporida</taxon>
        <taxon>Plasmodiidae</taxon>
        <taxon>Plasmodium</taxon>
        <taxon>Plasmodium (Plasmodium)</taxon>
    </lineage>
</organism>
<protein>
    <submittedName>
        <fullName evidence="1">MORN repeat protein</fullName>
    </submittedName>
</protein>
<proteinExistence type="predicted"/>
<sequence length="806" mass="92205">MDDASGAAKGGQGLQHDKIKYEFSNVKYTVDHGKLEILHGIKGMLLPKTITVIMGPSGSGKTTLLNILSLKVTDGVQGKFLINGMNRTKHIKSHMGYVLQDDYFFSRLTVYETIEFTAKLKLDIRDKNKLTQLVNSVLDIMSLSHVKDTIVGDAFIRGISGGQRKRLSIANEILSNPPLLLMDEPTSGLDSSSALSLVECIQRIATMSNTTIISSLHQPSSQVFAKFDRLIAITNGYIIYHGKTTELNKYLKKIGFICPYGWNVADYLMDILCNNKFEIILLENYNKFLQFDNEEGYFMNISAINNTVIHDDYDASMERELSAAELKQKADSGYCGSGSAGGSAKVQIVSMQESKAREQDLMKLKSVEILISLQTRKTPYLRQNFFLLIRGLKKIITDEITIVKVIDLVVILTLFGFLWLKTFKEDTEEGIIDTIGAIFFILSYWTFYPAYLSLYSFPSEREVIAKERNMKTFQVSNYFFSKLCAEFIYFFIIIAFWMLVTHLVLYGTFKVGIYISYAIVTLLNALISCSLGYFISTLFDNFSKAVSFLSVVLLTMTLTNGFYVEIAKLQIPFRYLQWLSYQTYSASILAKIKYDNALIKCSPENLSQQCKNHGVFPGNVIIDKRFAKLHISISVLILISFYVIIKISTYISLRWSHALKMKKLVTKAKFLFKKQKLSCLVLFPVIMQKDLCRPGTLIFKEKGKYKGTWENGKEVTGQYYFSDGLQYADKWKYLIDSPYFHNEQINSNEVIYMEKKRNAYLDNIYDIGDGYCKMDDNFVYAFVDNKEIRKVNEREKNWIKNHCAKY</sequence>
<dbReference type="Proteomes" id="UP001056978">
    <property type="component" value="Chromosome 13"/>
</dbReference>